<dbReference type="SMART" id="SM00490">
    <property type="entry name" value="HELICc"/>
    <property type="match status" value="1"/>
</dbReference>
<gene>
    <name evidence="13" type="ORF">PYW07_017340</name>
</gene>
<comment type="caution">
    <text evidence="13">The sequence shown here is derived from an EMBL/GenBank/DDBJ whole genome shotgun (WGS) entry which is preliminary data.</text>
</comment>
<dbReference type="SMART" id="SM00487">
    <property type="entry name" value="DEXDc"/>
    <property type="match status" value="1"/>
</dbReference>
<keyword evidence="5" id="KW-0378">Hydrolase</keyword>
<feature type="compositionally biased region" description="Acidic residues" evidence="10">
    <location>
        <begin position="77"/>
        <end position="87"/>
    </location>
</feature>
<dbReference type="GO" id="GO:0051301">
    <property type="term" value="P:cell division"/>
    <property type="evidence" value="ECO:0007669"/>
    <property type="project" value="UniProtKB-KW"/>
</dbReference>
<dbReference type="Gene3D" id="3.40.50.300">
    <property type="entry name" value="P-loop containing nucleotide triphosphate hydrolases"/>
    <property type="match status" value="1"/>
</dbReference>
<feature type="domain" description="Helicase C-terminal" evidence="12">
    <location>
        <begin position="518"/>
        <end position="671"/>
    </location>
</feature>
<dbReference type="InterPro" id="IPR027417">
    <property type="entry name" value="P-loop_NTPase"/>
</dbReference>
<feature type="compositionally biased region" description="Basic and acidic residues" evidence="10">
    <location>
        <begin position="23"/>
        <end position="40"/>
    </location>
</feature>
<protein>
    <recommendedName>
        <fullName evidence="2">DNA repair and recombination protein RAD54-like</fullName>
    </recommendedName>
    <alternativeName>
        <fullName evidence="9">Protein okra</fullName>
    </alternativeName>
</protein>
<feature type="domain" description="Helicase ATP-binding" evidence="11">
    <location>
        <begin position="196"/>
        <end position="366"/>
    </location>
</feature>
<dbReference type="GO" id="GO:0005634">
    <property type="term" value="C:nucleus"/>
    <property type="evidence" value="ECO:0007669"/>
    <property type="project" value="TreeGrafter"/>
</dbReference>
<keyword evidence="14" id="KW-1185">Reference proteome</keyword>
<evidence type="ECO:0000259" key="12">
    <source>
        <dbReference type="PROSITE" id="PS51194"/>
    </source>
</evidence>
<evidence type="ECO:0000256" key="3">
    <source>
        <dbReference type="ARBA" id="ARBA00022618"/>
    </source>
</evidence>
<feature type="compositionally biased region" description="Basic residues" evidence="10">
    <location>
        <begin position="897"/>
        <end position="907"/>
    </location>
</feature>
<dbReference type="Pfam" id="PF00176">
    <property type="entry name" value="SNF2-rel_dom"/>
    <property type="match status" value="1"/>
</dbReference>
<name>A0AAD7YV46_MYTSE</name>
<evidence type="ECO:0000259" key="11">
    <source>
        <dbReference type="PROSITE" id="PS51192"/>
    </source>
</evidence>
<dbReference type="InterPro" id="IPR001650">
    <property type="entry name" value="Helicase_C-like"/>
</dbReference>
<dbReference type="Pfam" id="PF00271">
    <property type="entry name" value="Helicase_C"/>
    <property type="match status" value="1"/>
</dbReference>
<feature type="compositionally biased region" description="Low complexity" evidence="10">
    <location>
        <begin position="60"/>
        <end position="73"/>
    </location>
</feature>
<evidence type="ECO:0000313" key="13">
    <source>
        <dbReference type="EMBL" id="KAJ8730302.1"/>
    </source>
</evidence>
<dbReference type="Proteomes" id="UP001231518">
    <property type="component" value="Chromosome 9"/>
</dbReference>
<feature type="region of interest" description="Disordered" evidence="10">
    <location>
        <begin position="740"/>
        <end position="765"/>
    </location>
</feature>
<keyword evidence="3" id="KW-0132">Cell division</keyword>
<comment type="function">
    <text evidence="8">Involved in mitotic DNA repair and meiotic recombination. Functions in the recombinational DNA repair pathway. Essential for interhomolog gene conversion (GC), but may have a less important role in intersister GC than spn-A/Rad51. In the presence of DNA, spn-A/Rad51 enhances the ATPase activity of okr/Rad54.</text>
</comment>
<sequence length="971" mass="110854">MVDINKYLESQLALAKQRVAIKSKKDNVSQKSKDAAELISKKQSKQFGKHSPKEDPKDIPVPTSSRTRTSTVSSEKDSDDEYLPSEDEPDDIINIAAAAGPSTSTLPTRTKHNLKRIVDDGDTTSYNERIETWKKNLAAAKSGNYDGGTMTADVQYVLEGNKDPEEPHELQNGLCVPNFIWRQLYKFQKIGVKWLWELHQVESGGLLGDEMGLGKTIQIIAFLAGLSKSDLGAWGGLGPTIIVAPATVIYQWVSHFHFWCPHLRVAVLHHTGSHAGNHNQLIRDLHTAHGILLITYAGVVKYTKDLTARKWHYIILDEGHKIRNPDTQVSKLVKKFQTPHKLLITGSPMQNSLQELWSLFDFMRPGLLGTYNAFMDHFAMPITQGGYANATEYQEATALEIAKALKLIITPYMLRRTKAEVQSHIKLPEKNEQVLFCALSQEQRDLYMGYLTGNTVRSILDKDNKYGDPLRARILVALCTLRKICNHPDLYLYEAHEDCDDIDPERFGNYKRSGKMTVVNSLLKIWQKQGHRALIFSQSRGMLCLLEQYLQVQEFKYLRMDGSVNVGQRQNMIKTFNENPEYLVFLATTRVGGLGVNLTGADRVIIYDPDWNPATDDQAKERAWRIGQQRNVTVYRLLSAGTIEEKIYQRQIFKHFLSNKILIDPNQKNVLTTSTLQGLFTLEELNCDGDTETASLFKHTKINVDHNSRSKKSDDKHSTESTSFSKKKIEAMKKMAREISKKISKDKEENKEEKDPREEYKKKRELLLNPPKVEVPEINMVDDQVVNVPFESILSELDIVNMHAKKDYEENLLKNVLKSQENAVKEESDHGEEENSEIKKEKDEGTHDNNCKEKSIREKTPERDKPLDKFAGKKEIKKPHKRKHDTDPEIDNVVAVKKVKKKKHKKDKEKEKQKNDDDYVLSKLFAKANVKSALQHDVVVGLAEKEKRHRIKEEAVKKAKDAVRAIRFSSK</sequence>
<accession>A0AAD7YV46</accession>
<dbReference type="PANTHER" id="PTHR45629:SF7">
    <property type="entry name" value="DNA EXCISION REPAIR PROTEIN ERCC-6-RELATED"/>
    <property type="match status" value="1"/>
</dbReference>
<dbReference type="InterPro" id="IPR000330">
    <property type="entry name" value="SNF2_N"/>
</dbReference>
<evidence type="ECO:0000256" key="6">
    <source>
        <dbReference type="ARBA" id="ARBA00023254"/>
    </source>
</evidence>
<feature type="region of interest" description="Disordered" evidence="10">
    <location>
        <begin position="822"/>
        <end position="916"/>
    </location>
</feature>
<evidence type="ECO:0000256" key="9">
    <source>
        <dbReference type="ARBA" id="ARBA00029956"/>
    </source>
</evidence>
<keyword evidence="6" id="KW-0469">Meiosis</keyword>
<evidence type="ECO:0000256" key="8">
    <source>
        <dbReference type="ARBA" id="ARBA00024776"/>
    </source>
</evidence>
<evidence type="ECO:0000256" key="1">
    <source>
        <dbReference type="ARBA" id="ARBA00011467"/>
    </source>
</evidence>
<evidence type="ECO:0000256" key="5">
    <source>
        <dbReference type="ARBA" id="ARBA00022801"/>
    </source>
</evidence>
<dbReference type="GO" id="GO:0006283">
    <property type="term" value="P:transcription-coupled nucleotide-excision repair"/>
    <property type="evidence" value="ECO:0007669"/>
    <property type="project" value="TreeGrafter"/>
</dbReference>
<dbReference type="FunFam" id="3.40.50.10810:FF:000094">
    <property type="entry name" value="DNA excision repair protein ERCC-6"/>
    <property type="match status" value="1"/>
</dbReference>
<evidence type="ECO:0000256" key="10">
    <source>
        <dbReference type="SAM" id="MobiDB-lite"/>
    </source>
</evidence>
<reference evidence="13" key="1">
    <citation type="submission" date="2023-03" db="EMBL/GenBank/DDBJ databases">
        <title>Chromosome-level genomes of two armyworms, Mythimna separata and Mythimna loreyi, provide insights into the biosynthesis and reception of sex pheromones.</title>
        <authorList>
            <person name="Zhao H."/>
        </authorList>
    </citation>
    <scope>NUCLEOTIDE SEQUENCE</scope>
    <source>
        <strain evidence="13">BeijingLab</strain>
        <tissue evidence="13">Pupa</tissue>
    </source>
</reference>
<evidence type="ECO:0000256" key="7">
    <source>
        <dbReference type="ARBA" id="ARBA00023306"/>
    </source>
</evidence>
<dbReference type="AlphaFoldDB" id="A0AAD7YV46"/>
<dbReference type="Gene3D" id="3.40.50.10810">
    <property type="entry name" value="Tandem AAA-ATPase domain"/>
    <property type="match status" value="1"/>
</dbReference>
<comment type="subunit">
    <text evidence="1">Interacts (via N-terminus) with spn-A/Rad51.</text>
</comment>
<dbReference type="EMBL" id="JARGEI010000006">
    <property type="protein sequence ID" value="KAJ8730302.1"/>
    <property type="molecule type" value="Genomic_DNA"/>
</dbReference>
<feature type="compositionally biased region" description="Basic and acidic residues" evidence="10">
    <location>
        <begin position="836"/>
        <end position="874"/>
    </location>
</feature>
<feature type="region of interest" description="Disordered" evidence="10">
    <location>
        <begin position="705"/>
        <end position="727"/>
    </location>
</feature>
<keyword evidence="4" id="KW-0498">Mitosis</keyword>
<dbReference type="InterPro" id="IPR049730">
    <property type="entry name" value="SNF2/RAD54-like_C"/>
</dbReference>
<dbReference type="InterPro" id="IPR014001">
    <property type="entry name" value="Helicase_ATP-bd"/>
</dbReference>
<dbReference type="GO" id="GO:0051321">
    <property type="term" value="P:meiotic cell cycle"/>
    <property type="evidence" value="ECO:0007669"/>
    <property type="project" value="UniProtKB-KW"/>
</dbReference>
<dbReference type="GO" id="GO:0008094">
    <property type="term" value="F:ATP-dependent activity, acting on DNA"/>
    <property type="evidence" value="ECO:0007669"/>
    <property type="project" value="TreeGrafter"/>
</dbReference>
<organism evidence="13 14">
    <name type="scientific">Mythimna separata</name>
    <name type="common">Oriental armyworm</name>
    <name type="synonym">Pseudaletia separata</name>
    <dbReference type="NCBI Taxonomy" id="271217"/>
    <lineage>
        <taxon>Eukaryota</taxon>
        <taxon>Metazoa</taxon>
        <taxon>Ecdysozoa</taxon>
        <taxon>Arthropoda</taxon>
        <taxon>Hexapoda</taxon>
        <taxon>Insecta</taxon>
        <taxon>Pterygota</taxon>
        <taxon>Neoptera</taxon>
        <taxon>Endopterygota</taxon>
        <taxon>Lepidoptera</taxon>
        <taxon>Glossata</taxon>
        <taxon>Ditrysia</taxon>
        <taxon>Noctuoidea</taxon>
        <taxon>Noctuidae</taxon>
        <taxon>Noctuinae</taxon>
        <taxon>Hadenini</taxon>
        <taxon>Mythimna</taxon>
    </lineage>
</organism>
<dbReference type="PROSITE" id="PS51192">
    <property type="entry name" value="HELICASE_ATP_BIND_1"/>
    <property type="match status" value="1"/>
</dbReference>
<keyword evidence="7" id="KW-0131">Cell cycle</keyword>
<evidence type="ECO:0000313" key="14">
    <source>
        <dbReference type="Proteomes" id="UP001231518"/>
    </source>
</evidence>
<dbReference type="PANTHER" id="PTHR45629">
    <property type="entry name" value="SNF2/RAD54 FAMILY MEMBER"/>
    <property type="match status" value="1"/>
</dbReference>
<feature type="region of interest" description="Disordered" evidence="10">
    <location>
        <begin position="21"/>
        <end position="87"/>
    </location>
</feature>
<dbReference type="SUPFAM" id="SSF52540">
    <property type="entry name" value="P-loop containing nucleoside triphosphate hydrolases"/>
    <property type="match status" value="2"/>
</dbReference>
<feature type="compositionally biased region" description="Basic and acidic residues" evidence="10">
    <location>
        <begin position="705"/>
        <end position="719"/>
    </location>
</feature>
<evidence type="ECO:0000256" key="2">
    <source>
        <dbReference type="ARBA" id="ARBA00015341"/>
    </source>
</evidence>
<dbReference type="InterPro" id="IPR050496">
    <property type="entry name" value="SNF2_RAD54_helicase_repair"/>
</dbReference>
<dbReference type="GO" id="GO:0016787">
    <property type="term" value="F:hydrolase activity"/>
    <property type="evidence" value="ECO:0007669"/>
    <property type="project" value="UniProtKB-KW"/>
</dbReference>
<evidence type="ECO:0000256" key="4">
    <source>
        <dbReference type="ARBA" id="ARBA00022776"/>
    </source>
</evidence>
<proteinExistence type="predicted"/>
<dbReference type="GO" id="GO:0005524">
    <property type="term" value="F:ATP binding"/>
    <property type="evidence" value="ECO:0007669"/>
    <property type="project" value="InterPro"/>
</dbReference>
<dbReference type="CDD" id="cd18793">
    <property type="entry name" value="SF2_C_SNF"/>
    <property type="match status" value="1"/>
</dbReference>
<dbReference type="InterPro" id="IPR038718">
    <property type="entry name" value="SNF2-like_sf"/>
</dbReference>
<dbReference type="PROSITE" id="PS51194">
    <property type="entry name" value="HELICASE_CTER"/>
    <property type="match status" value="1"/>
</dbReference>